<organism evidence="1 2">
    <name type="scientific">Williamsia deligens</name>
    <dbReference type="NCBI Taxonomy" id="321325"/>
    <lineage>
        <taxon>Bacteria</taxon>
        <taxon>Bacillati</taxon>
        <taxon>Actinomycetota</taxon>
        <taxon>Actinomycetes</taxon>
        <taxon>Mycobacteriales</taxon>
        <taxon>Nocardiaceae</taxon>
        <taxon>Williamsia</taxon>
    </lineage>
</organism>
<sequence length="148" mass="15980">MVDMQADFAQSRTEDWILDAGRRLGPTAADITRLTKTVVDTARRLSQSRDELATDDGLVVVTDRVVRRLVLLAVRSAIGRRVVEVAVRIVDGEATGITLGLVAHYADDLEVVAQQARAAIEALLADVIGADHAARVSSAIDVHWADLE</sequence>
<evidence type="ECO:0000313" key="1">
    <source>
        <dbReference type="EMBL" id="MFD0925612.1"/>
    </source>
</evidence>
<dbReference type="RefSeq" id="WP_253646451.1">
    <property type="nucleotide sequence ID" value="NZ_BAAAMO010000002.1"/>
</dbReference>
<comment type="caution">
    <text evidence="1">The sequence shown here is derived from an EMBL/GenBank/DDBJ whole genome shotgun (WGS) entry which is preliminary data.</text>
</comment>
<evidence type="ECO:0000313" key="2">
    <source>
        <dbReference type="Proteomes" id="UP001597068"/>
    </source>
</evidence>
<name>A0ABW3G6C8_9NOCA</name>
<accession>A0ABW3G6C8</accession>
<dbReference type="EMBL" id="JBHTIL010000001">
    <property type="protein sequence ID" value="MFD0925612.1"/>
    <property type="molecule type" value="Genomic_DNA"/>
</dbReference>
<evidence type="ECO:0008006" key="3">
    <source>
        <dbReference type="Google" id="ProtNLM"/>
    </source>
</evidence>
<protein>
    <recommendedName>
        <fullName evidence="3">Asp23/Gls24 family envelope stress response protein</fullName>
    </recommendedName>
</protein>
<gene>
    <name evidence="1" type="ORF">ACFQ04_07655</name>
</gene>
<reference evidence="2" key="1">
    <citation type="journal article" date="2019" name="Int. J. Syst. Evol. Microbiol.">
        <title>The Global Catalogue of Microorganisms (GCM) 10K type strain sequencing project: providing services to taxonomists for standard genome sequencing and annotation.</title>
        <authorList>
            <consortium name="The Broad Institute Genomics Platform"/>
            <consortium name="The Broad Institute Genome Sequencing Center for Infectious Disease"/>
            <person name="Wu L."/>
            <person name="Ma J."/>
        </authorList>
    </citation>
    <scope>NUCLEOTIDE SEQUENCE [LARGE SCALE GENOMIC DNA]</scope>
    <source>
        <strain evidence="2">CCUG 50873</strain>
    </source>
</reference>
<dbReference type="Proteomes" id="UP001597068">
    <property type="component" value="Unassembled WGS sequence"/>
</dbReference>
<keyword evidence="2" id="KW-1185">Reference proteome</keyword>
<proteinExistence type="predicted"/>